<evidence type="ECO:0000313" key="2">
    <source>
        <dbReference type="Proteomes" id="UP000321863"/>
    </source>
</evidence>
<gene>
    <name evidence="1" type="ORF">CHA01nite_33820</name>
</gene>
<protein>
    <submittedName>
        <fullName evidence="1">Uncharacterized protein</fullName>
    </submittedName>
</protein>
<sequence>MESIRKELIRKATLALQEKIENLQNLLGENFGKAEKNVSDGFKVTLPTEMYRTYEAYNSSSLALAKFSSVSQAAKSVTSYYQPVLDKEFDFVIGPVIHEPVIQVMYEIKLNIRRNPGTGKVAEQHSFEKEKKRFRLF</sequence>
<dbReference type="EMBL" id="BJYJ01000028">
    <property type="protein sequence ID" value="GEN77642.1"/>
    <property type="molecule type" value="Genomic_DNA"/>
</dbReference>
<reference evidence="1 2" key="1">
    <citation type="submission" date="2019-07" db="EMBL/GenBank/DDBJ databases">
        <title>Whole genome shotgun sequence of Chryseobacterium hagamense NBRC 105253.</title>
        <authorList>
            <person name="Hosoyama A."/>
            <person name="Uohara A."/>
            <person name="Ohji S."/>
            <person name="Ichikawa N."/>
        </authorList>
    </citation>
    <scope>NUCLEOTIDE SEQUENCE [LARGE SCALE GENOMIC DNA]</scope>
    <source>
        <strain evidence="1 2">NBRC 105253</strain>
    </source>
</reference>
<name>A0A511YR34_9FLAO</name>
<accession>A0A511YR34</accession>
<organism evidence="1 2">
    <name type="scientific">Chryseobacterium hagamense</name>
    <dbReference type="NCBI Taxonomy" id="395935"/>
    <lineage>
        <taxon>Bacteria</taxon>
        <taxon>Pseudomonadati</taxon>
        <taxon>Bacteroidota</taxon>
        <taxon>Flavobacteriia</taxon>
        <taxon>Flavobacteriales</taxon>
        <taxon>Weeksellaceae</taxon>
        <taxon>Chryseobacterium group</taxon>
        <taxon>Chryseobacterium</taxon>
    </lineage>
</organism>
<evidence type="ECO:0000313" key="1">
    <source>
        <dbReference type="EMBL" id="GEN77642.1"/>
    </source>
</evidence>
<dbReference type="Proteomes" id="UP000321863">
    <property type="component" value="Unassembled WGS sequence"/>
</dbReference>
<proteinExistence type="predicted"/>
<keyword evidence="2" id="KW-1185">Reference proteome</keyword>
<dbReference type="AlphaFoldDB" id="A0A511YR34"/>
<comment type="caution">
    <text evidence="1">The sequence shown here is derived from an EMBL/GenBank/DDBJ whole genome shotgun (WGS) entry which is preliminary data.</text>
</comment>
<dbReference type="OrthoDB" id="1228710at2"/>